<evidence type="ECO:0000313" key="2">
    <source>
        <dbReference type="EMBL" id="QJD28697.1"/>
    </source>
</evidence>
<keyword evidence="3" id="KW-1185">Reference proteome</keyword>
<dbReference type="KEGG" id="metu:GNH96_01075"/>
<dbReference type="Pfam" id="PF20594">
    <property type="entry name" value="DUF6794"/>
    <property type="match status" value="1"/>
</dbReference>
<organism evidence="2 3">
    <name type="scientific">Methylococcus geothermalis</name>
    <dbReference type="NCBI Taxonomy" id="2681310"/>
    <lineage>
        <taxon>Bacteria</taxon>
        <taxon>Pseudomonadati</taxon>
        <taxon>Pseudomonadota</taxon>
        <taxon>Gammaproteobacteria</taxon>
        <taxon>Methylococcales</taxon>
        <taxon>Methylococcaceae</taxon>
        <taxon>Methylococcus</taxon>
    </lineage>
</organism>
<proteinExistence type="predicted"/>
<dbReference type="AlphaFoldDB" id="A0A858Q4D1"/>
<evidence type="ECO:0000259" key="1">
    <source>
        <dbReference type="Pfam" id="PF20594"/>
    </source>
</evidence>
<dbReference type="InterPro" id="IPR046744">
    <property type="entry name" value="DUF6794"/>
</dbReference>
<dbReference type="EMBL" id="CP046565">
    <property type="protein sequence ID" value="QJD28697.1"/>
    <property type="molecule type" value="Genomic_DNA"/>
</dbReference>
<gene>
    <name evidence="2" type="ORF">GNH96_01075</name>
</gene>
<sequence>MNMAKTPLTPCPRTVAEAVEMLVEEFDDRQKAEVALTFKTALYLLHFSLGSHIRKTCGLWAPDSPLRRDCSRALGRDDLPPDEASDVIVEALWERLQPYRDFNTRR</sequence>
<accession>A0A858Q4D1</accession>
<evidence type="ECO:0000313" key="3">
    <source>
        <dbReference type="Proteomes" id="UP000503004"/>
    </source>
</evidence>
<reference evidence="3" key="1">
    <citation type="submission" date="2019-12" db="EMBL/GenBank/DDBJ databases">
        <authorList>
            <person name="Awala S.I."/>
            <person name="Rhee S.K."/>
        </authorList>
    </citation>
    <scope>NUCLEOTIDE SEQUENCE [LARGE SCALE GENOMIC DNA]</scope>
    <source>
        <strain evidence="3">IM1</strain>
    </source>
</reference>
<dbReference type="Proteomes" id="UP000503004">
    <property type="component" value="Chromosome"/>
</dbReference>
<name>A0A858Q4D1_9GAMM</name>
<protein>
    <recommendedName>
        <fullName evidence="1">DUF6794 domain-containing protein</fullName>
    </recommendedName>
</protein>
<feature type="domain" description="DUF6794" evidence="1">
    <location>
        <begin position="12"/>
        <end position="96"/>
    </location>
</feature>